<proteinExistence type="predicted"/>
<name>A0ABY4N6M4_9MICO</name>
<evidence type="ECO:0000313" key="2">
    <source>
        <dbReference type="Proteomes" id="UP001055868"/>
    </source>
</evidence>
<keyword evidence="2" id="KW-1185">Reference proteome</keyword>
<accession>A0ABY4N6M4</accession>
<sequence length="268" mass="28738">MKATIGGMPLNGGAWKVLGTEGLLDSPGFQVPSVERLRHGALGGKGRAQGRTVKVTGRVETTSAAEQMQARNTLAGLFRDGGSSTAVIENGGFELSSEVQLIDQVTFRPMSVFYASWELSLYSVDPFLYGPDRVSYSFPGGIGVGLAFPLFGAPGVLTYGTAVDADQPVTNQGTQMSYPTMYIVGDFPGGVQITAAGRTILWPWPTDARQPVRIEQTGTVWVGASNLTNQARTRQWMPLEPGDTYTPRLSALQGGTGYLETHQRDPYV</sequence>
<evidence type="ECO:0000313" key="1">
    <source>
        <dbReference type="EMBL" id="UQN29486.1"/>
    </source>
</evidence>
<gene>
    <name evidence="1" type="ORF">M4486_17905</name>
</gene>
<dbReference type="EMBL" id="CP097218">
    <property type="protein sequence ID" value="UQN29486.1"/>
    <property type="molecule type" value="Genomic_DNA"/>
</dbReference>
<dbReference type="RefSeq" id="WP_249478683.1">
    <property type="nucleotide sequence ID" value="NZ_CP097218.1"/>
</dbReference>
<reference evidence="1" key="1">
    <citation type="submission" date="2022-05" db="EMBL/GenBank/DDBJ databases">
        <title>Genomic analysis of Brachybacterium sp. CBA3104.</title>
        <authorList>
            <person name="Roh S.W."/>
            <person name="Kim Y.B."/>
            <person name="Kim Y."/>
        </authorList>
    </citation>
    <scope>NUCLEOTIDE SEQUENCE</scope>
    <source>
        <strain evidence="1">CBA3104</strain>
    </source>
</reference>
<dbReference type="Proteomes" id="UP001055868">
    <property type="component" value="Chromosome"/>
</dbReference>
<organism evidence="1 2">
    <name type="scientific">Brachybacterium kimchii</name>
    <dbReference type="NCBI Taxonomy" id="2942909"/>
    <lineage>
        <taxon>Bacteria</taxon>
        <taxon>Bacillati</taxon>
        <taxon>Actinomycetota</taxon>
        <taxon>Actinomycetes</taxon>
        <taxon>Micrococcales</taxon>
        <taxon>Dermabacteraceae</taxon>
        <taxon>Brachybacterium</taxon>
    </lineage>
</organism>
<protein>
    <recommendedName>
        <fullName evidence="3">Phage tail protein</fullName>
    </recommendedName>
</protein>
<evidence type="ECO:0008006" key="3">
    <source>
        <dbReference type="Google" id="ProtNLM"/>
    </source>
</evidence>